<protein>
    <submittedName>
        <fullName evidence="2">RCG59535</fullName>
    </submittedName>
</protein>
<feature type="region of interest" description="Disordered" evidence="1">
    <location>
        <begin position="1"/>
        <end position="30"/>
    </location>
</feature>
<name>A6HTA5_RAT</name>
<reference evidence="2 3" key="1">
    <citation type="submission" date="2005-09" db="EMBL/GenBank/DDBJ databases">
        <authorList>
            <person name="Mural R.J."/>
            <person name="Li P.W."/>
            <person name="Adams M.D."/>
            <person name="Amanatides P.G."/>
            <person name="Baden-Tillson H."/>
            <person name="Barnstead M."/>
            <person name="Chin S.H."/>
            <person name="Dew I."/>
            <person name="Evans C.A."/>
            <person name="Ferriera S."/>
            <person name="Flanigan M."/>
            <person name="Fosler C."/>
            <person name="Glodek A."/>
            <person name="Gu Z."/>
            <person name="Holt R.A."/>
            <person name="Jennings D."/>
            <person name="Kraft C.L."/>
            <person name="Lu F."/>
            <person name="Nguyen T."/>
            <person name="Nusskern D.R."/>
            <person name="Pfannkoch C.M."/>
            <person name="Sitter C."/>
            <person name="Sutton G.G."/>
            <person name="Venter J.C."/>
            <person name="Wang Z."/>
            <person name="Woodage T."/>
            <person name="Zheng X.H."/>
            <person name="Zhong F."/>
        </authorList>
    </citation>
    <scope>NUCLEOTIDE SEQUENCE [LARGE SCALE GENOMIC DNA]</scope>
    <source>
        <strain>BN</strain>
        <strain evidence="3">Sprague-Dawley</strain>
    </source>
</reference>
<feature type="non-terminal residue" evidence="2">
    <location>
        <position position="77"/>
    </location>
</feature>
<evidence type="ECO:0000313" key="2">
    <source>
        <dbReference type="EMBL" id="EDM15617.1"/>
    </source>
</evidence>
<organism evidence="2 3">
    <name type="scientific">Rattus norvegicus</name>
    <name type="common">Rat</name>
    <dbReference type="NCBI Taxonomy" id="10116"/>
    <lineage>
        <taxon>Eukaryota</taxon>
        <taxon>Metazoa</taxon>
        <taxon>Chordata</taxon>
        <taxon>Craniata</taxon>
        <taxon>Vertebrata</taxon>
        <taxon>Euteleostomi</taxon>
        <taxon>Mammalia</taxon>
        <taxon>Eutheria</taxon>
        <taxon>Euarchontoglires</taxon>
        <taxon>Glires</taxon>
        <taxon>Rodentia</taxon>
        <taxon>Myomorpha</taxon>
        <taxon>Muroidea</taxon>
        <taxon>Muridae</taxon>
        <taxon>Murinae</taxon>
        <taxon>Rattus</taxon>
    </lineage>
</organism>
<feature type="compositionally biased region" description="Low complexity" evidence="1">
    <location>
        <begin position="1"/>
        <end position="17"/>
    </location>
</feature>
<dbReference type="AlphaFoldDB" id="A6HTA5"/>
<sequence length="77" mass="8498">MPREIQPQQHQEHPQTQLTSQHGDSGGVLCRSRSGVRVVDAGGIGFSHEEKWSYATSKKVNGTGENPIKRIKTDLES</sequence>
<evidence type="ECO:0000256" key="1">
    <source>
        <dbReference type="SAM" id="MobiDB-lite"/>
    </source>
</evidence>
<proteinExistence type="predicted"/>
<dbReference type="EMBL" id="CH473950">
    <property type="protein sequence ID" value="EDM15617.1"/>
    <property type="molecule type" value="Genomic_DNA"/>
</dbReference>
<dbReference type="Proteomes" id="UP000234681">
    <property type="component" value="Chromosome 7"/>
</dbReference>
<gene>
    <name evidence="2" type="ORF">rCG_59535</name>
</gene>
<evidence type="ECO:0000313" key="3">
    <source>
        <dbReference type="Proteomes" id="UP000234681"/>
    </source>
</evidence>
<accession>A6HTA5</accession>